<dbReference type="Proteomes" id="UP000216354">
    <property type="component" value="Unassembled WGS sequence"/>
</dbReference>
<evidence type="ECO:0000313" key="3">
    <source>
        <dbReference type="Proteomes" id="UP000216354"/>
    </source>
</evidence>
<accession>A0ABX4F0Z0</accession>
<proteinExistence type="predicted"/>
<sequence length="173" mass="19317">MRFSNLPERLRFWLAALAFFATWWFADDALSALAHRLGLATDIHHDTPVRRWLLIADRWQEVALTHEDTLYGLLINVLAAVLAWYVTRLVYHGSWQPAFARRERWLLAGWCFAAPLMTLAIHGLDLARANVIEPLGGFGGFAVLAALWATGAVWVRLWGAVMRAAGVPGAGLD</sequence>
<dbReference type="RefSeq" id="WP_094832051.1">
    <property type="nucleotide sequence ID" value="NZ_NEVR01000003.1"/>
</dbReference>
<evidence type="ECO:0000256" key="1">
    <source>
        <dbReference type="SAM" id="Phobius"/>
    </source>
</evidence>
<reference evidence="2 3" key="1">
    <citation type="submission" date="2017-05" db="EMBL/GenBank/DDBJ databases">
        <title>Complete and WGS of Bordetella genogroups.</title>
        <authorList>
            <person name="Spilker T."/>
            <person name="Lipuma J."/>
        </authorList>
    </citation>
    <scope>NUCLEOTIDE SEQUENCE [LARGE SCALE GENOMIC DNA]</scope>
    <source>
        <strain evidence="2 3">AU9795</strain>
    </source>
</reference>
<gene>
    <name evidence="2" type="ORF">CAL27_15650</name>
</gene>
<protein>
    <recommendedName>
        <fullName evidence="4">DUF2569 domain-containing protein</fullName>
    </recommendedName>
</protein>
<keyword evidence="3" id="KW-1185">Reference proteome</keyword>
<feature type="transmembrane region" description="Helical" evidence="1">
    <location>
        <begin position="103"/>
        <end position="123"/>
    </location>
</feature>
<evidence type="ECO:0000313" key="2">
    <source>
        <dbReference type="EMBL" id="OZI64019.1"/>
    </source>
</evidence>
<dbReference type="EMBL" id="NEVR01000003">
    <property type="protein sequence ID" value="OZI64019.1"/>
    <property type="molecule type" value="Genomic_DNA"/>
</dbReference>
<keyword evidence="1" id="KW-0812">Transmembrane</keyword>
<feature type="transmembrane region" description="Helical" evidence="1">
    <location>
        <begin position="70"/>
        <end position="91"/>
    </location>
</feature>
<keyword evidence="1" id="KW-1133">Transmembrane helix</keyword>
<feature type="transmembrane region" description="Helical" evidence="1">
    <location>
        <begin position="135"/>
        <end position="155"/>
    </location>
</feature>
<keyword evidence="1" id="KW-0472">Membrane</keyword>
<evidence type="ECO:0008006" key="4">
    <source>
        <dbReference type="Google" id="ProtNLM"/>
    </source>
</evidence>
<name>A0ABX4F0Z0_9BORD</name>
<organism evidence="2 3">
    <name type="scientific">Bordetella genomosp. 1</name>
    <dbReference type="NCBI Taxonomy" id="1395607"/>
    <lineage>
        <taxon>Bacteria</taxon>
        <taxon>Pseudomonadati</taxon>
        <taxon>Pseudomonadota</taxon>
        <taxon>Betaproteobacteria</taxon>
        <taxon>Burkholderiales</taxon>
        <taxon>Alcaligenaceae</taxon>
        <taxon>Bordetella</taxon>
    </lineage>
</organism>
<comment type="caution">
    <text evidence="2">The sequence shown here is derived from an EMBL/GenBank/DDBJ whole genome shotgun (WGS) entry which is preliminary data.</text>
</comment>